<reference evidence="3 4" key="1">
    <citation type="submission" date="2019-11" db="EMBL/GenBank/DDBJ databases">
        <authorList>
            <person name="Im W.T."/>
        </authorList>
    </citation>
    <scope>NUCLEOTIDE SEQUENCE [LARGE SCALE GENOMIC DNA]</scope>
    <source>
        <strain evidence="3 4">SB-02</strain>
    </source>
</reference>
<evidence type="ECO:0000256" key="1">
    <source>
        <dbReference type="SAM" id="SignalP"/>
    </source>
</evidence>
<keyword evidence="4" id="KW-1185">Reference proteome</keyword>
<feature type="signal peptide" evidence="1">
    <location>
        <begin position="1"/>
        <end position="19"/>
    </location>
</feature>
<feature type="domain" description="Outer membrane protein beta-barrel" evidence="2">
    <location>
        <begin position="20"/>
        <end position="192"/>
    </location>
</feature>
<dbReference type="EMBL" id="CP046566">
    <property type="protein sequence ID" value="QGW26980.1"/>
    <property type="molecule type" value="Genomic_DNA"/>
</dbReference>
<organism evidence="3 4">
    <name type="scientific">Phnomibacter ginsenosidimutans</name>
    <dbReference type="NCBI Taxonomy" id="2676868"/>
    <lineage>
        <taxon>Bacteria</taxon>
        <taxon>Pseudomonadati</taxon>
        <taxon>Bacteroidota</taxon>
        <taxon>Chitinophagia</taxon>
        <taxon>Chitinophagales</taxon>
        <taxon>Chitinophagaceae</taxon>
        <taxon>Phnomibacter</taxon>
    </lineage>
</organism>
<evidence type="ECO:0000259" key="2">
    <source>
        <dbReference type="Pfam" id="PF13568"/>
    </source>
</evidence>
<evidence type="ECO:0000313" key="4">
    <source>
        <dbReference type="Proteomes" id="UP000426027"/>
    </source>
</evidence>
<sequence length="230" mass="25605">MKKSYLSIFLLLFFVSVHAQLRIGIQAGAHSASVQQNMATVSNKALVGFSAGVDTRIELGKRFSLHPGLNYVVKGYQYKEAKNDIGETYKTDGEQKINYLEMPIVVAYNVPLKKYTLSIGAGPALATALSGYYKETNVLLGQSFTIKEDLEFGMYNNTQLKGIDWGAQLQLAITLPKGFFAKLYYTHGLNNLGNGAETTIQQQNGQVIRQPRDEYFNRNMGVMIGYFFGK</sequence>
<name>A0A6I6GA89_9BACT</name>
<dbReference type="KEGG" id="fls:GLV81_01665"/>
<gene>
    <name evidence="3" type="ORF">GLV81_01665</name>
</gene>
<protein>
    <submittedName>
        <fullName evidence="3">Outer membrane beta-barrel protein</fullName>
    </submittedName>
</protein>
<dbReference type="Proteomes" id="UP000426027">
    <property type="component" value="Chromosome"/>
</dbReference>
<evidence type="ECO:0000313" key="3">
    <source>
        <dbReference type="EMBL" id="QGW26980.1"/>
    </source>
</evidence>
<dbReference type="InterPro" id="IPR025665">
    <property type="entry name" value="Beta-barrel_OMP_2"/>
</dbReference>
<dbReference type="RefSeq" id="WP_157476269.1">
    <property type="nucleotide sequence ID" value="NZ_CP046566.1"/>
</dbReference>
<proteinExistence type="predicted"/>
<dbReference type="Pfam" id="PF13568">
    <property type="entry name" value="OMP_b-brl_2"/>
    <property type="match status" value="1"/>
</dbReference>
<feature type="chain" id="PRO_5026153977" evidence="1">
    <location>
        <begin position="20"/>
        <end position="230"/>
    </location>
</feature>
<accession>A0A6I6GA89</accession>
<dbReference type="AlphaFoldDB" id="A0A6I6GA89"/>
<keyword evidence="1" id="KW-0732">Signal</keyword>